<evidence type="ECO:0000259" key="2">
    <source>
        <dbReference type="Pfam" id="PF00296"/>
    </source>
</evidence>
<proteinExistence type="predicted"/>
<evidence type="ECO:0000313" key="4">
    <source>
        <dbReference type="Proteomes" id="UP000093199"/>
    </source>
</evidence>
<dbReference type="GO" id="GO:0005829">
    <property type="term" value="C:cytosol"/>
    <property type="evidence" value="ECO:0007669"/>
    <property type="project" value="TreeGrafter"/>
</dbReference>
<keyword evidence="4" id="KW-1185">Reference proteome</keyword>
<protein>
    <submittedName>
        <fullName evidence="3">Luciferase</fullName>
    </submittedName>
</protein>
<dbReference type="Proteomes" id="UP000093199">
    <property type="component" value="Unassembled WGS sequence"/>
</dbReference>
<comment type="similarity">
    <text evidence="1">To bacterial alkanal monooxygenase alpha and beta chains.</text>
</comment>
<name>A0A1C0YDZ9_9BACL</name>
<accession>A0A1C0YDZ9</accession>
<dbReference type="Gene3D" id="3.20.20.30">
    <property type="entry name" value="Luciferase-like domain"/>
    <property type="match status" value="1"/>
</dbReference>
<dbReference type="Pfam" id="PF00296">
    <property type="entry name" value="Bac_luciferase"/>
    <property type="match status" value="1"/>
</dbReference>
<dbReference type="STRING" id="33978.A6M13_13315"/>
<evidence type="ECO:0000313" key="3">
    <source>
        <dbReference type="EMBL" id="OCS85412.1"/>
    </source>
</evidence>
<sequence length="330" mass="36080">MKLSILDQIPIPKGTSAAEALHNSVALAKLGDTLGYTRFWLAEHHNTTSLASSAPEISIAHIAANTQNIRVGSGGIMSMHYSAFKIAEVFNTLSAYTPGRIDLGIGRAPGGDHPSIAALAQGRRMYMDDQYDKIQAILDLMRGEMSSLPEYRPVRVTPAHVPLVKPWLLGSTGNSALRAGQLGLGYSFAQFFNGQASRAIFDHYKKNFVANDYMSAPEITVTYAATVAETVEEAEYRALPIDLYRLQLMRGQMPIIISAEEAANTALTEMDKMMIEENRKLHLVGTAAQVSAKLQQDADDFGFDEAMINANQATLQQRIETYTLLAKALL</sequence>
<dbReference type="SUPFAM" id="SSF51679">
    <property type="entry name" value="Bacterial luciferase-like"/>
    <property type="match status" value="1"/>
</dbReference>
<feature type="domain" description="Luciferase-like" evidence="2">
    <location>
        <begin position="1"/>
        <end position="304"/>
    </location>
</feature>
<dbReference type="RefSeq" id="WP_066544956.1">
    <property type="nucleotide sequence ID" value="NZ_MASJ01000014.1"/>
</dbReference>
<gene>
    <name evidence="3" type="ORF">A6M13_13315</name>
</gene>
<dbReference type="InterPro" id="IPR036661">
    <property type="entry name" value="Luciferase-like_sf"/>
</dbReference>
<dbReference type="OrthoDB" id="9780518at2"/>
<dbReference type="GO" id="GO:0016705">
    <property type="term" value="F:oxidoreductase activity, acting on paired donors, with incorporation or reduction of molecular oxygen"/>
    <property type="evidence" value="ECO:0007669"/>
    <property type="project" value="InterPro"/>
</dbReference>
<dbReference type="InterPro" id="IPR011251">
    <property type="entry name" value="Luciferase-like_dom"/>
</dbReference>
<evidence type="ECO:0000256" key="1">
    <source>
        <dbReference type="ARBA" id="ARBA00007789"/>
    </source>
</evidence>
<dbReference type="InterPro" id="IPR019949">
    <property type="entry name" value="CmoO-like"/>
</dbReference>
<reference evidence="3 4" key="1">
    <citation type="submission" date="2016-07" db="EMBL/GenBank/DDBJ databases">
        <title>Caryophanon tenue genome sequencing.</title>
        <authorList>
            <person name="Verma A."/>
            <person name="Pal Y."/>
            <person name="Krishnamurthi S."/>
        </authorList>
    </citation>
    <scope>NUCLEOTIDE SEQUENCE [LARGE SCALE GENOMIC DNA]</scope>
    <source>
        <strain evidence="3 4">DSM 14152</strain>
    </source>
</reference>
<dbReference type="PANTHER" id="PTHR30137">
    <property type="entry name" value="LUCIFERASE-LIKE MONOOXYGENASE"/>
    <property type="match status" value="1"/>
</dbReference>
<organism evidence="3 4">
    <name type="scientific">Caryophanon tenue</name>
    <dbReference type="NCBI Taxonomy" id="33978"/>
    <lineage>
        <taxon>Bacteria</taxon>
        <taxon>Bacillati</taxon>
        <taxon>Bacillota</taxon>
        <taxon>Bacilli</taxon>
        <taxon>Bacillales</taxon>
        <taxon>Caryophanaceae</taxon>
        <taxon>Caryophanon</taxon>
    </lineage>
</organism>
<comment type="caution">
    <text evidence="3">The sequence shown here is derived from an EMBL/GenBank/DDBJ whole genome shotgun (WGS) entry which is preliminary data.</text>
</comment>
<dbReference type="AlphaFoldDB" id="A0A1C0YDZ9"/>
<dbReference type="EMBL" id="MASJ01000014">
    <property type="protein sequence ID" value="OCS85412.1"/>
    <property type="molecule type" value="Genomic_DNA"/>
</dbReference>
<dbReference type="PANTHER" id="PTHR30137:SF6">
    <property type="entry name" value="LUCIFERASE-LIKE MONOOXYGENASE"/>
    <property type="match status" value="1"/>
</dbReference>
<dbReference type="InterPro" id="IPR050766">
    <property type="entry name" value="Bact_Lucif_Oxidored"/>
</dbReference>
<dbReference type="NCBIfam" id="TIGR03558">
    <property type="entry name" value="oxido_grp_1"/>
    <property type="match status" value="1"/>
</dbReference>
<dbReference type="CDD" id="cd00347">
    <property type="entry name" value="Flavin_utilizing_monoxygenases"/>
    <property type="match status" value="1"/>
</dbReference>